<reference evidence="3" key="2">
    <citation type="submission" date="2021-04" db="EMBL/GenBank/DDBJ databases">
        <authorList>
            <person name="Liu J."/>
        </authorList>
    </citation>
    <scope>NUCLEOTIDE SEQUENCE</scope>
    <source>
        <strain evidence="3">BAD-6</strain>
    </source>
</reference>
<reference evidence="3" key="1">
    <citation type="submission" date="2021-04" db="EMBL/GenBank/DDBJ databases">
        <title>Sinoanaerobacter chloroacetimidivorans sp. nov., an obligate anaerobic bacterium isolated from anaerobic sludge.</title>
        <authorList>
            <person name="Bao Y."/>
        </authorList>
    </citation>
    <scope>NUCLEOTIDE SEQUENCE</scope>
    <source>
        <strain evidence="3">BAD-6</strain>
    </source>
</reference>
<dbReference type="AlphaFoldDB" id="A0A8J8B066"/>
<sequence length="187" mass="19479">MNNIKKAGIVTGAVVGGVIGGTISVIGKVSKKKFIDDLGESVVDSTILTGGIAGDIASGAASLVSGKITNTPQKIEEGKKDLKSAGNRVIQNFVGNVKTVVNNSGEILEGVKERDRKKVVKGTKNLAKVIAVGAITVGTIKIKPEADEDTQAEDEADEDTKAEDKADEDTQAEDKADEDTQAEDKTK</sequence>
<dbReference type="EMBL" id="JAGSND010000002">
    <property type="protein sequence ID" value="MBR0596889.1"/>
    <property type="molecule type" value="Genomic_DNA"/>
</dbReference>
<keyword evidence="2" id="KW-0472">Membrane</keyword>
<evidence type="ECO:0000256" key="1">
    <source>
        <dbReference type="SAM" id="MobiDB-lite"/>
    </source>
</evidence>
<protein>
    <submittedName>
        <fullName evidence="3">Uncharacterized protein</fullName>
    </submittedName>
</protein>
<name>A0A8J8B066_9FIRM</name>
<keyword evidence="2" id="KW-1133">Transmembrane helix</keyword>
<dbReference type="Proteomes" id="UP000675664">
    <property type="component" value="Unassembled WGS sequence"/>
</dbReference>
<keyword evidence="2" id="KW-0812">Transmembrane</keyword>
<feature type="region of interest" description="Disordered" evidence="1">
    <location>
        <begin position="143"/>
        <end position="187"/>
    </location>
</feature>
<gene>
    <name evidence="3" type="ORF">KCX82_03275</name>
</gene>
<keyword evidence="4" id="KW-1185">Reference proteome</keyword>
<dbReference type="RefSeq" id="WP_227017022.1">
    <property type="nucleotide sequence ID" value="NZ_JAGSND010000002.1"/>
</dbReference>
<evidence type="ECO:0000256" key="2">
    <source>
        <dbReference type="SAM" id="Phobius"/>
    </source>
</evidence>
<accession>A0A8J8B066</accession>
<feature type="compositionally biased region" description="Acidic residues" evidence="1">
    <location>
        <begin position="146"/>
        <end position="181"/>
    </location>
</feature>
<comment type="caution">
    <text evidence="3">The sequence shown here is derived from an EMBL/GenBank/DDBJ whole genome shotgun (WGS) entry which is preliminary data.</text>
</comment>
<organism evidence="3 4">
    <name type="scientific">Sinanaerobacter chloroacetimidivorans</name>
    <dbReference type="NCBI Taxonomy" id="2818044"/>
    <lineage>
        <taxon>Bacteria</taxon>
        <taxon>Bacillati</taxon>
        <taxon>Bacillota</taxon>
        <taxon>Clostridia</taxon>
        <taxon>Peptostreptococcales</taxon>
        <taxon>Anaerovoracaceae</taxon>
        <taxon>Sinanaerobacter</taxon>
    </lineage>
</organism>
<evidence type="ECO:0000313" key="3">
    <source>
        <dbReference type="EMBL" id="MBR0596889.1"/>
    </source>
</evidence>
<proteinExistence type="predicted"/>
<feature type="transmembrane region" description="Helical" evidence="2">
    <location>
        <begin position="6"/>
        <end position="26"/>
    </location>
</feature>
<evidence type="ECO:0000313" key="4">
    <source>
        <dbReference type="Proteomes" id="UP000675664"/>
    </source>
</evidence>